<evidence type="ECO:0008006" key="4">
    <source>
        <dbReference type="Google" id="ProtNLM"/>
    </source>
</evidence>
<reference evidence="3" key="1">
    <citation type="submission" date="2012-02" db="EMBL/GenBank/DDBJ databases">
        <title>The complete genome of Echinicola vietnamensis DSM 17526.</title>
        <authorList>
            <person name="Lucas S."/>
            <person name="Copeland A."/>
            <person name="Lapidus A."/>
            <person name="Glavina del Rio T."/>
            <person name="Dalin E."/>
            <person name="Tice H."/>
            <person name="Bruce D."/>
            <person name="Goodwin L."/>
            <person name="Pitluck S."/>
            <person name="Peters L."/>
            <person name="Ovchinnikova G."/>
            <person name="Teshima H."/>
            <person name="Kyrpides N."/>
            <person name="Mavromatis K."/>
            <person name="Ivanova N."/>
            <person name="Brettin T."/>
            <person name="Detter J.C."/>
            <person name="Han C."/>
            <person name="Larimer F."/>
            <person name="Land M."/>
            <person name="Hauser L."/>
            <person name="Markowitz V."/>
            <person name="Cheng J.-F."/>
            <person name="Hugenholtz P."/>
            <person name="Woyke T."/>
            <person name="Wu D."/>
            <person name="Brambilla E."/>
            <person name="Klenk H.-P."/>
            <person name="Eisen J.A."/>
        </authorList>
    </citation>
    <scope>NUCLEOTIDE SEQUENCE [LARGE SCALE GENOMIC DNA]</scope>
    <source>
        <strain evidence="3">DSM 17526 / LMG 23754 / KMM 6221</strain>
    </source>
</reference>
<evidence type="ECO:0000313" key="2">
    <source>
        <dbReference type="EMBL" id="AGA78192.1"/>
    </source>
</evidence>
<dbReference type="OrthoDB" id="6372253at2"/>
<dbReference type="KEGG" id="evi:Echvi_1938"/>
<dbReference type="AlphaFoldDB" id="L0FY19"/>
<organism evidence="2 3">
    <name type="scientific">Echinicola vietnamensis (strain DSM 17526 / LMG 23754 / KMM 6221)</name>
    <dbReference type="NCBI Taxonomy" id="926556"/>
    <lineage>
        <taxon>Bacteria</taxon>
        <taxon>Pseudomonadati</taxon>
        <taxon>Bacteroidota</taxon>
        <taxon>Cytophagia</taxon>
        <taxon>Cytophagales</taxon>
        <taxon>Cyclobacteriaceae</taxon>
        <taxon>Echinicola</taxon>
    </lineage>
</organism>
<dbReference type="STRING" id="926556.Echvi_1938"/>
<keyword evidence="3" id="KW-1185">Reference proteome</keyword>
<dbReference type="HOGENOM" id="CLU_056353_1_0_10"/>
<gene>
    <name evidence="2" type="ordered locus">Echvi_1938</name>
</gene>
<protein>
    <recommendedName>
        <fullName evidence="4">DUF3945 domain-containing protein</fullName>
    </recommendedName>
</protein>
<feature type="region of interest" description="Disordered" evidence="1">
    <location>
        <begin position="215"/>
        <end position="254"/>
    </location>
</feature>
<feature type="compositionally biased region" description="Basic and acidic residues" evidence="1">
    <location>
        <begin position="215"/>
        <end position="238"/>
    </location>
</feature>
<accession>L0FY19</accession>
<sequence>MEKKDIDALKDRIKYAGFGEELGKELETKIKEGKEAFQLQHSASIGEKKMNYNLNFRKSEKNGQYYFNSFDAELTKPDGKTQSQTFYQNQNISAKEAFNLLEWRSVYKTLFNKDGERYNAWLQLDLAGKNDKGLHPMQQYHDKYGFELEKALGKLPIVEMEGMDPKDRLLYSLKKGNLHQVSIAGKEGKFLVAANPKYKTVSLYEPNGKRINLKDLREELEKGQKQDKGKKKSMESKKAQGSKKKTGQKKGIKV</sequence>
<dbReference type="EMBL" id="CP003346">
    <property type="protein sequence ID" value="AGA78192.1"/>
    <property type="molecule type" value="Genomic_DNA"/>
</dbReference>
<dbReference type="PATRIC" id="fig|926556.3.peg.2058"/>
<dbReference type="eggNOG" id="ENOG502Z8XB">
    <property type="taxonomic scope" value="Bacteria"/>
</dbReference>
<name>L0FY19_ECHVK</name>
<evidence type="ECO:0000256" key="1">
    <source>
        <dbReference type="SAM" id="MobiDB-lite"/>
    </source>
</evidence>
<dbReference type="RefSeq" id="WP_015265753.1">
    <property type="nucleotide sequence ID" value="NC_019904.1"/>
</dbReference>
<dbReference type="Proteomes" id="UP000010796">
    <property type="component" value="Chromosome"/>
</dbReference>
<evidence type="ECO:0000313" key="3">
    <source>
        <dbReference type="Proteomes" id="UP000010796"/>
    </source>
</evidence>
<proteinExistence type="predicted"/>
<feature type="compositionally biased region" description="Basic residues" evidence="1">
    <location>
        <begin position="240"/>
        <end position="254"/>
    </location>
</feature>